<feature type="repeat" description="ANK" evidence="3">
    <location>
        <begin position="309"/>
        <end position="341"/>
    </location>
</feature>
<dbReference type="PROSITE" id="PS50297">
    <property type="entry name" value="ANK_REP_REGION"/>
    <property type="match status" value="2"/>
</dbReference>
<sequence>MKAHSFIFILSSSCMFGIFSAGALMTKPAYAQPIWVNDSVIRSPEKLKLNLLRQAPPNFMILKLMERGQIEEACAMIADNKEQFERSRNQFYVRTLYLNAIRLHSQKVIDTLLALHLKPENREDRQSLLEYALWKREKELAEHLKEGGFETTVYAEVAMGNLSKLQEVLKEKNAVKMRDINGRTLLHWAALDGQVYLIQPLLAAGASVDDYPKGSAAKKRKQKKSAKEEDKPENKEENESAPFYLSPLAVAIANSCQDACKLLIESGANPNGRPGDETLPLALAARMHNRLVIDRLLAAGADLNGRDSYGRTALHYAAMANDAVITEYLLKLGADKRIVDKQGKRASDLTEAQPVLQLLKGE</sequence>
<evidence type="ECO:0000256" key="1">
    <source>
        <dbReference type="ARBA" id="ARBA00022737"/>
    </source>
</evidence>
<dbReference type="SUPFAM" id="SSF48403">
    <property type="entry name" value="Ankyrin repeat"/>
    <property type="match status" value="1"/>
</dbReference>
<evidence type="ECO:0000256" key="4">
    <source>
        <dbReference type="SAM" id="MobiDB-lite"/>
    </source>
</evidence>
<proteinExistence type="predicted"/>
<feature type="region of interest" description="Disordered" evidence="4">
    <location>
        <begin position="209"/>
        <end position="240"/>
    </location>
</feature>
<dbReference type="AlphaFoldDB" id="A0A8J7P8J3"/>
<keyword evidence="2 3" id="KW-0040">ANK repeat</keyword>
<feature type="compositionally biased region" description="Basic and acidic residues" evidence="4">
    <location>
        <begin position="225"/>
        <end position="238"/>
    </location>
</feature>
<dbReference type="EMBL" id="JAFLCK010000028">
    <property type="protein sequence ID" value="MBN8661964.1"/>
    <property type="molecule type" value="Genomic_DNA"/>
</dbReference>
<accession>A0A8J7P8J3</accession>
<feature type="repeat" description="ANK" evidence="3">
    <location>
        <begin position="276"/>
        <end position="308"/>
    </location>
</feature>
<gene>
    <name evidence="6" type="ORF">J0M35_16470</name>
</gene>
<name>A0A8J7P8J3_9BACT</name>
<dbReference type="Pfam" id="PF00023">
    <property type="entry name" value="Ank"/>
    <property type="match status" value="1"/>
</dbReference>
<feature type="repeat" description="ANK" evidence="3">
    <location>
        <begin position="181"/>
        <end position="213"/>
    </location>
</feature>
<dbReference type="InterPro" id="IPR036770">
    <property type="entry name" value="Ankyrin_rpt-contain_sf"/>
</dbReference>
<comment type="caution">
    <text evidence="6">The sequence shown here is derived from an EMBL/GenBank/DDBJ whole genome shotgun (WGS) entry which is preliminary data.</text>
</comment>
<dbReference type="PANTHER" id="PTHR24171:SF9">
    <property type="entry name" value="ANKYRIN REPEAT DOMAIN-CONTAINING PROTEIN 39"/>
    <property type="match status" value="1"/>
</dbReference>
<evidence type="ECO:0000313" key="7">
    <source>
        <dbReference type="Proteomes" id="UP000664277"/>
    </source>
</evidence>
<dbReference type="Pfam" id="PF12796">
    <property type="entry name" value="Ank_2"/>
    <property type="match status" value="1"/>
</dbReference>
<protein>
    <submittedName>
        <fullName evidence="6">Ankyrin repeat domain-containing protein</fullName>
    </submittedName>
</protein>
<evidence type="ECO:0000313" key="6">
    <source>
        <dbReference type="EMBL" id="MBN8661964.1"/>
    </source>
</evidence>
<keyword evidence="5" id="KW-0732">Signal</keyword>
<dbReference type="InterPro" id="IPR002110">
    <property type="entry name" value="Ankyrin_rpt"/>
</dbReference>
<dbReference type="SMART" id="SM00248">
    <property type="entry name" value="ANK"/>
    <property type="match status" value="5"/>
</dbReference>
<evidence type="ECO:0000256" key="5">
    <source>
        <dbReference type="SAM" id="SignalP"/>
    </source>
</evidence>
<keyword evidence="1" id="KW-0677">Repeat</keyword>
<dbReference type="PANTHER" id="PTHR24171">
    <property type="entry name" value="ANKYRIN REPEAT DOMAIN-CONTAINING PROTEIN 39-RELATED"/>
    <property type="match status" value="1"/>
</dbReference>
<feature type="chain" id="PRO_5035148484" evidence="5">
    <location>
        <begin position="32"/>
        <end position="362"/>
    </location>
</feature>
<evidence type="ECO:0000256" key="3">
    <source>
        <dbReference type="PROSITE-ProRule" id="PRU00023"/>
    </source>
</evidence>
<dbReference type="Gene3D" id="1.25.40.20">
    <property type="entry name" value="Ankyrin repeat-containing domain"/>
    <property type="match status" value="2"/>
</dbReference>
<feature type="signal peptide" evidence="5">
    <location>
        <begin position="1"/>
        <end position="31"/>
    </location>
</feature>
<evidence type="ECO:0000256" key="2">
    <source>
        <dbReference type="ARBA" id="ARBA00023043"/>
    </source>
</evidence>
<dbReference type="PROSITE" id="PS50088">
    <property type="entry name" value="ANK_REPEAT"/>
    <property type="match status" value="3"/>
</dbReference>
<dbReference type="Proteomes" id="UP000664277">
    <property type="component" value="Unassembled WGS sequence"/>
</dbReference>
<reference evidence="6" key="1">
    <citation type="submission" date="2021-02" db="EMBL/GenBank/DDBJ databases">
        <title>Genome-Resolved Metagenomics of a Microbial Community Performing Photosynthetic Biological Nutrient Removal.</title>
        <authorList>
            <person name="Mcdaniel E.A."/>
        </authorList>
    </citation>
    <scope>NUCLEOTIDE SEQUENCE</scope>
    <source>
        <strain evidence="6">UWPOB_OBS1</strain>
    </source>
</reference>
<organism evidence="6 7">
    <name type="scientific">Candidatus Obscuribacter phosphatis</name>
    <dbReference type="NCBI Taxonomy" id="1906157"/>
    <lineage>
        <taxon>Bacteria</taxon>
        <taxon>Bacillati</taxon>
        <taxon>Candidatus Melainabacteria</taxon>
        <taxon>Candidatus Obscuribacterales</taxon>
        <taxon>Candidatus Obscuribacteraceae</taxon>
        <taxon>Candidatus Obscuribacter</taxon>
    </lineage>
</organism>